<gene>
    <name evidence="2" type="ORF">ROLI_040080</name>
</gene>
<reference evidence="3" key="2">
    <citation type="submission" date="2024-01" db="EMBL/GenBank/DDBJ databases">
        <title>Roseobacter fucihabitans sp. nov., isolated from the brown alga Fucus spiralis.</title>
        <authorList>
            <person name="Hahnke S."/>
            <person name="Berger M."/>
            <person name="Schlingloff A."/>
            <person name="Athale I."/>
            <person name="Neumann-Schaal M."/>
            <person name="Adenaya A."/>
            <person name="Poehlein A."/>
            <person name="Daniel R."/>
            <person name="Pertersen J."/>
            <person name="Brinkhoff T."/>
        </authorList>
    </citation>
    <scope>NUCLEOTIDE SEQUENCE [LARGE SCALE GENOMIC DNA]</scope>
    <source>
        <strain evidence="3">B14</strain>
    </source>
</reference>
<name>A0ABZ2BYS7_9RHOB</name>
<dbReference type="EMBL" id="CP143423">
    <property type="protein sequence ID" value="WVX50908.1"/>
    <property type="molecule type" value="Genomic_DNA"/>
</dbReference>
<dbReference type="Proteomes" id="UP001318682">
    <property type="component" value="Chromosome"/>
</dbReference>
<protein>
    <submittedName>
        <fullName evidence="2">Uncharacterized protein</fullName>
    </submittedName>
</protein>
<organism evidence="2 3">
    <name type="scientific">Roseobacter fucihabitans</name>
    <dbReference type="NCBI Taxonomy" id="1537242"/>
    <lineage>
        <taxon>Bacteria</taxon>
        <taxon>Pseudomonadati</taxon>
        <taxon>Pseudomonadota</taxon>
        <taxon>Alphaproteobacteria</taxon>
        <taxon>Rhodobacterales</taxon>
        <taxon>Roseobacteraceae</taxon>
        <taxon>Roseobacter</taxon>
    </lineage>
</organism>
<feature type="region of interest" description="Disordered" evidence="1">
    <location>
        <begin position="16"/>
        <end position="41"/>
    </location>
</feature>
<evidence type="ECO:0000256" key="1">
    <source>
        <dbReference type="SAM" id="MobiDB-lite"/>
    </source>
</evidence>
<sequence length="60" mass="6719">MVKVRLVMALATAGGRHSRKRPFLSPIPSLLTGQERPESENRAPHKLFVLLDLAQFPLLN</sequence>
<evidence type="ECO:0000313" key="2">
    <source>
        <dbReference type="EMBL" id="WVX50908.1"/>
    </source>
</evidence>
<keyword evidence="3" id="KW-1185">Reference proteome</keyword>
<evidence type="ECO:0000313" key="3">
    <source>
        <dbReference type="Proteomes" id="UP001318682"/>
    </source>
</evidence>
<proteinExistence type="predicted"/>
<accession>A0ABZ2BYS7</accession>
<reference evidence="2 3" key="1">
    <citation type="submission" date="2015-07" db="EMBL/GenBank/DDBJ databases">
        <authorList>
            <person name="Voget S."/>
            <person name="Dogs M."/>
            <person name="Brinkhoff T.H."/>
            <person name="Daniel R."/>
        </authorList>
    </citation>
    <scope>NUCLEOTIDE SEQUENCE [LARGE SCALE GENOMIC DNA]</scope>
    <source>
        <strain evidence="2 3">B14</strain>
    </source>
</reference>